<name>A0AAW2QWF1_9LAMI</name>
<protein>
    <submittedName>
        <fullName evidence="1">Uncharacterized protein</fullName>
    </submittedName>
</protein>
<dbReference type="EMBL" id="JACGWM010000005">
    <property type="protein sequence ID" value="KAL0372255.1"/>
    <property type="molecule type" value="Genomic_DNA"/>
</dbReference>
<organism evidence="1">
    <name type="scientific">Sesamum calycinum</name>
    <dbReference type="NCBI Taxonomy" id="2727403"/>
    <lineage>
        <taxon>Eukaryota</taxon>
        <taxon>Viridiplantae</taxon>
        <taxon>Streptophyta</taxon>
        <taxon>Embryophyta</taxon>
        <taxon>Tracheophyta</taxon>
        <taxon>Spermatophyta</taxon>
        <taxon>Magnoliopsida</taxon>
        <taxon>eudicotyledons</taxon>
        <taxon>Gunneridae</taxon>
        <taxon>Pentapetalae</taxon>
        <taxon>asterids</taxon>
        <taxon>lamiids</taxon>
        <taxon>Lamiales</taxon>
        <taxon>Pedaliaceae</taxon>
        <taxon>Sesamum</taxon>
    </lineage>
</organism>
<evidence type="ECO:0000313" key="1">
    <source>
        <dbReference type="EMBL" id="KAL0372255.1"/>
    </source>
</evidence>
<reference evidence="1" key="2">
    <citation type="journal article" date="2024" name="Plant">
        <title>Genomic evolution and insights into agronomic trait innovations of Sesamum species.</title>
        <authorList>
            <person name="Miao H."/>
            <person name="Wang L."/>
            <person name="Qu L."/>
            <person name="Liu H."/>
            <person name="Sun Y."/>
            <person name="Le M."/>
            <person name="Wang Q."/>
            <person name="Wei S."/>
            <person name="Zheng Y."/>
            <person name="Lin W."/>
            <person name="Duan Y."/>
            <person name="Cao H."/>
            <person name="Xiong S."/>
            <person name="Wang X."/>
            <person name="Wei L."/>
            <person name="Li C."/>
            <person name="Ma Q."/>
            <person name="Ju M."/>
            <person name="Zhao R."/>
            <person name="Li G."/>
            <person name="Mu C."/>
            <person name="Tian Q."/>
            <person name="Mei H."/>
            <person name="Zhang T."/>
            <person name="Gao T."/>
            <person name="Zhang H."/>
        </authorList>
    </citation>
    <scope>NUCLEOTIDE SEQUENCE</scope>
    <source>
        <strain evidence="1">KEN8</strain>
    </source>
</reference>
<reference evidence="1" key="1">
    <citation type="submission" date="2020-06" db="EMBL/GenBank/DDBJ databases">
        <authorList>
            <person name="Li T."/>
            <person name="Hu X."/>
            <person name="Zhang T."/>
            <person name="Song X."/>
            <person name="Zhang H."/>
            <person name="Dai N."/>
            <person name="Sheng W."/>
            <person name="Hou X."/>
            <person name="Wei L."/>
        </authorList>
    </citation>
    <scope>NUCLEOTIDE SEQUENCE</scope>
    <source>
        <strain evidence="1">KEN8</strain>
        <tissue evidence="1">Leaf</tissue>
    </source>
</reference>
<accession>A0AAW2QWF1</accession>
<dbReference type="AlphaFoldDB" id="A0AAW2QWF1"/>
<sequence length="141" mass="16054">MCLSKLDGGLGFCNLEAFNLALLAKQLWRLLTRGHSIDLWKDPWLPRTPFFRAITPNSYSVRGLRVCDLILEDTRKWNVIVVNTFFWPEDQDIIMQIPLSFSRKGDIMIWHYPNSGVFSVCSAYRLALSKASPATSSSGNQ</sequence>
<comment type="caution">
    <text evidence="1">The sequence shown here is derived from an EMBL/GenBank/DDBJ whole genome shotgun (WGS) entry which is preliminary data.</text>
</comment>
<gene>
    <name evidence="1" type="ORF">Scaly_0907100</name>
</gene>
<proteinExistence type="predicted"/>